<protein>
    <submittedName>
        <fullName evidence="3">Uncharacterized protein</fullName>
    </submittedName>
</protein>
<dbReference type="EMBL" id="JAJFAZ020000003">
    <property type="protein sequence ID" value="KAI5339028.1"/>
    <property type="molecule type" value="Genomic_DNA"/>
</dbReference>
<gene>
    <name evidence="3" type="ORF">L3X38_018300</name>
</gene>
<feature type="coiled-coil region" evidence="1">
    <location>
        <begin position="183"/>
        <end position="217"/>
    </location>
</feature>
<keyword evidence="1" id="KW-0175">Coiled coil</keyword>
<proteinExistence type="predicted"/>
<evidence type="ECO:0000313" key="3">
    <source>
        <dbReference type="EMBL" id="KAI5339028.1"/>
    </source>
</evidence>
<evidence type="ECO:0000313" key="4">
    <source>
        <dbReference type="Proteomes" id="UP001054821"/>
    </source>
</evidence>
<sequence length="367" mass="40154">MSAARSQVPSVISSPAQERQKRRAEDHVPQDTRKRREEDEPMRDTGKRPMGFATLEGPGKVSVDPIGCPLLPWTDRAVALGAYQKAVKRILKVNVVVGLFTEGMSYSGMTMFALEDQLKVSILASQTNLFCTRSSSSNYCFGAGNHEAVYTAQNVVVHCQFERGKKDEQAVTVAKLKRMVGEKAKVEEKLEQMRGCLEEEEKKNTELASSLGKLREEKRGLSQEPSVVQKSLVKQKIEAFTSELRSCYDSAIKNFMDSAEYPEKLIAQRVEGYFDLIEKVGEKYLALDWSFLIDEAGEFEAEQGGGIIAQSTEAVTESARLAAPGIDVGATSAEPVASIGSIIKEVEAIVASADPAGDSIEVAVVYL</sequence>
<feature type="region of interest" description="Disordered" evidence="2">
    <location>
        <begin position="1"/>
        <end position="56"/>
    </location>
</feature>
<name>A0AAD4W9R8_PRUDU</name>
<evidence type="ECO:0000256" key="2">
    <source>
        <dbReference type="SAM" id="MobiDB-lite"/>
    </source>
</evidence>
<dbReference type="Proteomes" id="UP001054821">
    <property type="component" value="Chromosome 3"/>
</dbReference>
<feature type="compositionally biased region" description="Basic and acidic residues" evidence="2">
    <location>
        <begin position="23"/>
        <end position="47"/>
    </location>
</feature>
<organism evidence="3 4">
    <name type="scientific">Prunus dulcis</name>
    <name type="common">Almond</name>
    <name type="synonym">Amygdalus dulcis</name>
    <dbReference type="NCBI Taxonomy" id="3755"/>
    <lineage>
        <taxon>Eukaryota</taxon>
        <taxon>Viridiplantae</taxon>
        <taxon>Streptophyta</taxon>
        <taxon>Embryophyta</taxon>
        <taxon>Tracheophyta</taxon>
        <taxon>Spermatophyta</taxon>
        <taxon>Magnoliopsida</taxon>
        <taxon>eudicotyledons</taxon>
        <taxon>Gunneridae</taxon>
        <taxon>Pentapetalae</taxon>
        <taxon>rosids</taxon>
        <taxon>fabids</taxon>
        <taxon>Rosales</taxon>
        <taxon>Rosaceae</taxon>
        <taxon>Amygdaloideae</taxon>
        <taxon>Amygdaleae</taxon>
        <taxon>Prunus</taxon>
    </lineage>
</organism>
<feature type="compositionally biased region" description="Polar residues" evidence="2">
    <location>
        <begin position="1"/>
        <end position="17"/>
    </location>
</feature>
<reference evidence="3 4" key="1">
    <citation type="journal article" date="2022" name="G3 (Bethesda)">
        <title>Whole-genome sequence and methylome profiling of the almond [Prunus dulcis (Mill.) D.A. Webb] cultivar 'Nonpareil'.</title>
        <authorList>
            <person name="D'Amico-Willman K.M."/>
            <person name="Ouma W.Z."/>
            <person name="Meulia T."/>
            <person name="Sideli G.M."/>
            <person name="Gradziel T.M."/>
            <person name="Fresnedo-Ramirez J."/>
        </authorList>
    </citation>
    <scope>NUCLEOTIDE SEQUENCE [LARGE SCALE GENOMIC DNA]</scope>
    <source>
        <strain evidence="3">Clone GOH B32 T37-40</strain>
    </source>
</reference>
<dbReference type="AlphaFoldDB" id="A0AAD4W9R8"/>
<comment type="caution">
    <text evidence="3">The sequence shown here is derived from an EMBL/GenBank/DDBJ whole genome shotgun (WGS) entry which is preliminary data.</text>
</comment>
<keyword evidence="4" id="KW-1185">Reference proteome</keyword>
<accession>A0AAD4W9R8</accession>
<evidence type="ECO:0000256" key="1">
    <source>
        <dbReference type="SAM" id="Coils"/>
    </source>
</evidence>